<feature type="region of interest" description="Disordered" evidence="1">
    <location>
        <begin position="211"/>
        <end position="318"/>
    </location>
</feature>
<comment type="caution">
    <text evidence="2">The sequence shown here is derived from an EMBL/GenBank/DDBJ whole genome shotgun (WGS) entry which is preliminary data.</text>
</comment>
<proteinExistence type="predicted"/>
<dbReference type="EMBL" id="MU865346">
    <property type="protein sequence ID" value="KAK4226539.1"/>
    <property type="molecule type" value="Genomic_DNA"/>
</dbReference>
<sequence>MTKEILKYDRGILEWIYRHYLQTYIVQKLIHEKGHDCTAYIVQAVFTRARATRPRTFTAATVMIVINTELNSTTTTTIKNKSPSNIAPITDSSETKVGKTGWYTVYYPTPLIIFRRSNRFVAEGTTKKALANGRSSYETFSKTKTTAPETTGNSLIIDKDPFGWRTMVKDAKHMWTHMRPVIWNLPGKIHRIPSPPVITVPSRTTFSTFRTSVQPNEGALSPTPDLHEPQEEETNIASAVIPTTTRRPLSTPPQTDPSQSEIPPKEEGPFSIPSQTGSSDSEIVPASSTVESVEKQGSGASTTSLRRYTFTKTPGENDAGARCEMKAGVVYFQGIIV</sequence>
<keyword evidence="3" id="KW-1185">Reference proteome</keyword>
<evidence type="ECO:0000313" key="2">
    <source>
        <dbReference type="EMBL" id="KAK4226539.1"/>
    </source>
</evidence>
<name>A0AAN7BNC7_9PEZI</name>
<dbReference type="AlphaFoldDB" id="A0AAN7BNC7"/>
<evidence type="ECO:0000313" key="3">
    <source>
        <dbReference type="Proteomes" id="UP001301958"/>
    </source>
</evidence>
<reference evidence="2" key="1">
    <citation type="journal article" date="2023" name="Mol. Phylogenet. Evol.">
        <title>Genome-scale phylogeny and comparative genomics of the fungal order Sordariales.</title>
        <authorList>
            <person name="Hensen N."/>
            <person name="Bonometti L."/>
            <person name="Westerberg I."/>
            <person name="Brannstrom I.O."/>
            <person name="Guillou S."/>
            <person name="Cros-Aarteil S."/>
            <person name="Calhoun S."/>
            <person name="Haridas S."/>
            <person name="Kuo A."/>
            <person name="Mondo S."/>
            <person name="Pangilinan J."/>
            <person name="Riley R."/>
            <person name="LaButti K."/>
            <person name="Andreopoulos B."/>
            <person name="Lipzen A."/>
            <person name="Chen C."/>
            <person name="Yan M."/>
            <person name="Daum C."/>
            <person name="Ng V."/>
            <person name="Clum A."/>
            <person name="Steindorff A."/>
            <person name="Ohm R.A."/>
            <person name="Martin F."/>
            <person name="Silar P."/>
            <person name="Natvig D.O."/>
            <person name="Lalanne C."/>
            <person name="Gautier V."/>
            <person name="Ament-Velasquez S.L."/>
            <person name="Kruys A."/>
            <person name="Hutchinson M.I."/>
            <person name="Powell A.J."/>
            <person name="Barry K."/>
            <person name="Miller A.N."/>
            <person name="Grigoriev I.V."/>
            <person name="Debuchy R."/>
            <person name="Gladieux P."/>
            <person name="Hiltunen Thoren M."/>
            <person name="Johannesson H."/>
        </authorList>
    </citation>
    <scope>NUCLEOTIDE SEQUENCE</scope>
    <source>
        <strain evidence="2">CBS 990.96</strain>
    </source>
</reference>
<accession>A0AAN7BNC7</accession>
<reference evidence="2" key="2">
    <citation type="submission" date="2023-05" db="EMBL/GenBank/DDBJ databases">
        <authorList>
            <consortium name="Lawrence Berkeley National Laboratory"/>
            <person name="Steindorff A."/>
            <person name="Hensen N."/>
            <person name="Bonometti L."/>
            <person name="Westerberg I."/>
            <person name="Brannstrom I.O."/>
            <person name="Guillou S."/>
            <person name="Cros-Aarteil S."/>
            <person name="Calhoun S."/>
            <person name="Haridas S."/>
            <person name="Kuo A."/>
            <person name="Mondo S."/>
            <person name="Pangilinan J."/>
            <person name="Riley R."/>
            <person name="Labutti K."/>
            <person name="Andreopoulos B."/>
            <person name="Lipzen A."/>
            <person name="Chen C."/>
            <person name="Yanf M."/>
            <person name="Daum C."/>
            <person name="Ng V."/>
            <person name="Clum A."/>
            <person name="Ohm R."/>
            <person name="Martin F."/>
            <person name="Silar P."/>
            <person name="Natvig D."/>
            <person name="Lalanne C."/>
            <person name="Gautier V."/>
            <person name="Ament-Velasquez S.L."/>
            <person name="Kruys A."/>
            <person name="Hutchinson M.I."/>
            <person name="Powell A.J."/>
            <person name="Barry K."/>
            <person name="Miller A.N."/>
            <person name="Grigoriev I.V."/>
            <person name="Debuchy R."/>
            <person name="Gladieux P."/>
            <person name="Thoren M.H."/>
            <person name="Johannesson H."/>
        </authorList>
    </citation>
    <scope>NUCLEOTIDE SEQUENCE</scope>
    <source>
        <strain evidence="2">CBS 990.96</strain>
    </source>
</reference>
<feature type="compositionally biased region" description="Polar residues" evidence="1">
    <location>
        <begin position="298"/>
        <end position="314"/>
    </location>
</feature>
<feature type="compositionally biased region" description="Polar residues" evidence="1">
    <location>
        <begin position="272"/>
        <end position="291"/>
    </location>
</feature>
<dbReference type="Proteomes" id="UP001301958">
    <property type="component" value="Unassembled WGS sequence"/>
</dbReference>
<gene>
    <name evidence="2" type="ORF">QBC38DRAFT_444574</name>
</gene>
<evidence type="ECO:0000256" key="1">
    <source>
        <dbReference type="SAM" id="MobiDB-lite"/>
    </source>
</evidence>
<organism evidence="2 3">
    <name type="scientific">Podospora fimiseda</name>
    <dbReference type="NCBI Taxonomy" id="252190"/>
    <lineage>
        <taxon>Eukaryota</taxon>
        <taxon>Fungi</taxon>
        <taxon>Dikarya</taxon>
        <taxon>Ascomycota</taxon>
        <taxon>Pezizomycotina</taxon>
        <taxon>Sordariomycetes</taxon>
        <taxon>Sordariomycetidae</taxon>
        <taxon>Sordariales</taxon>
        <taxon>Podosporaceae</taxon>
        <taxon>Podospora</taxon>
    </lineage>
</organism>
<protein>
    <submittedName>
        <fullName evidence="2">Uncharacterized protein</fullName>
    </submittedName>
</protein>